<feature type="compositionally biased region" description="Polar residues" evidence="1">
    <location>
        <begin position="215"/>
        <end position="230"/>
    </location>
</feature>
<feature type="compositionally biased region" description="Basic and acidic residues" evidence="1">
    <location>
        <begin position="1"/>
        <end position="51"/>
    </location>
</feature>
<reference evidence="2" key="1">
    <citation type="submission" date="2022-07" db="EMBL/GenBank/DDBJ databases">
        <title>Draft genome sequence of Zalerion maritima ATCC 34329, a (micro)plastics degrading marine fungus.</title>
        <authorList>
            <person name="Paco A."/>
            <person name="Goncalves M.F.M."/>
            <person name="Rocha-Santos T.A.P."/>
            <person name="Alves A."/>
        </authorList>
    </citation>
    <scope>NUCLEOTIDE SEQUENCE</scope>
    <source>
        <strain evidence="2">ATCC 34329</strain>
    </source>
</reference>
<feature type="region of interest" description="Disordered" evidence="1">
    <location>
        <begin position="1"/>
        <end position="66"/>
    </location>
</feature>
<organism evidence="2 3">
    <name type="scientific">Zalerion maritima</name>
    <dbReference type="NCBI Taxonomy" id="339359"/>
    <lineage>
        <taxon>Eukaryota</taxon>
        <taxon>Fungi</taxon>
        <taxon>Dikarya</taxon>
        <taxon>Ascomycota</taxon>
        <taxon>Pezizomycotina</taxon>
        <taxon>Sordariomycetes</taxon>
        <taxon>Lulworthiomycetidae</taxon>
        <taxon>Lulworthiales</taxon>
        <taxon>Lulworthiaceae</taxon>
        <taxon>Zalerion</taxon>
    </lineage>
</organism>
<dbReference type="EMBL" id="JAKWBI020000009">
    <property type="protein sequence ID" value="KAJ2906801.1"/>
    <property type="molecule type" value="Genomic_DNA"/>
</dbReference>
<keyword evidence="3" id="KW-1185">Reference proteome</keyword>
<feature type="compositionally biased region" description="Basic and acidic residues" evidence="1">
    <location>
        <begin position="91"/>
        <end position="107"/>
    </location>
</feature>
<name>A0AAD5RY30_9PEZI</name>
<feature type="compositionally biased region" description="Polar residues" evidence="1">
    <location>
        <begin position="254"/>
        <end position="281"/>
    </location>
</feature>
<feature type="region of interest" description="Disordered" evidence="1">
    <location>
        <begin position="460"/>
        <end position="505"/>
    </location>
</feature>
<sequence length="505" mass="55754">MPPKKDPPGRKGDGEKDNGSEKGRPKPVKKEQRGFRHDASKRGEMDRRDLVSEYSTSPSPPVSNSNCLHCEEGINHIHLTSVVRHTELKVKKAKNLKERDDKKKITDPKAPFRGGEDKTRPQFDIRPDYICFETKQKTQGEGPTTLAGPPQPSSQTSSSPPRTSPHSQSSDPQWPRTHFSPITSPAPDTMPKSRAQLGLPHGQWPSPGSPRPWNSVKSSPGSNSTRQSMLSGPGWRSNGGRGSTSGGRGHDPTHSLQPGSRSQHGLSVPNRNPGSTTSQFMALTGDSRRGRGYTSNELHGPWAAQNAARQGNMQPATVGSLYSNPSPQAYQEQAALESGPFWPPTTYNQSRPGEQPLNMERQRHAQQVQLQMQNLRSQQQLQMRLRTLWSQPQVQERQQGQQLQQHMEMRSISPARNVNQYGSTQLSQQHSPVNNPSLQHSVQRSNQGQPIPVHAANLGVASDTRLRPTAPPYNPSPNQRPATSRTTDTTRDSRNRSSGSNSSQQ</sequence>
<feature type="compositionally biased region" description="Basic and acidic residues" evidence="1">
    <location>
        <begin position="114"/>
        <end position="127"/>
    </location>
</feature>
<protein>
    <submittedName>
        <fullName evidence="2">Uncharacterized protein</fullName>
    </submittedName>
</protein>
<gene>
    <name evidence="2" type="ORF">MKZ38_010792</name>
</gene>
<feature type="region of interest" description="Disordered" evidence="1">
    <location>
        <begin position="91"/>
        <end position="345"/>
    </location>
</feature>
<evidence type="ECO:0000313" key="3">
    <source>
        <dbReference type="Proteomes" id="UP001201980"/>
    </source>
</evidence>
<proteinExistence type="predicted"/>
<comment type="caution">
    <text evidence="2">The sequence shown here is derived from an EMBL/GenBank/DDBJ whole genome shotgun (WGS) entry which is preliminary data.</text>
</comment>
<dbReference type="Proteomes" id="UP001201980">
    <property type="component" value="Unassembled WGS sequence"/>
</dbReference>
<feature type="compositionally biased region" description="Low complexity" evidence="1">
    <location>
        <begin position="153"/>
        <end position="170"/>
    </location>
</feature>
<feature type="compositionally biased region" description="Polar residues" evidence="1">
    <location>
        <begin position="307"/>
        <end position="331"/>
    </location>
</feature>
<evidence type="ECO:0000256" key="1">
    <source>
        <dbReference type="SAM" id="MobiDB-lite"/>
    </source>
</evidence>
<feature type="compositionally biased region" description="Gly residues" evidence="1">
    <location>
        <begin position="237"/>
        <end position="247"/>
    </location>
</feature>
<feature type="compositionally biased region" description="Low complexity" evidence="1">
    <location>
        <begin position="496"/>
        <end position="505"/>
    </location>
</feature>
<accession>A0AAD5RY30</accession>
<evidence type="ECO:0000313" key="2">
    <source>
        <dbReference type="EMBL" id="KAJ2906801.1"/>
    </source>
</evidence>
<feature type="region of interest" description="Disordered" evidence="1">
    <location>
        <begin position="423"/>
        <end position="446"/>
    </location>
</feature>
<dbReference type="AlphaFoldDB" id="A0AAD5RY30"/>